<gene>
    <name evidence="2" type="ORF">FHR38_004212</name>
</gene>
<dbReference type="RefSeq" id="WP_184536250.1">
    <property type="nucleotide sequence ID" value="NZ_JACHJW010000001.1"/>
</dbReference>
<comment type="caution">
    <text evidence="2">The sequence shown here is derived from an EMBL/GenBank/DDBJ whole genome shotgun (WGS) entry which is preliminary data.</text>
</comment>
<dbReference type="PANTHER" id="PTHR43194">
    <property type="entry name" value="HYDROLASE ALPHA/BETA FOLD FAMILY"/>
    <property type="match status" value="1"/>
</dbReference>
<dbReference type="InterPro" id="IPR000073">
    <property type="entry name" value="AB_hydrolase_1"/>
</dbReference>
<dbReference type="Gene3D" id="3.40.50.1820">
    <property type="entry name" value="alpha/beta hydrolase"/>
    <property type="match status" value="1"/>
</dbReference>
<evidence type="ECO:0000313" key="2">
    <source>
        <dbReference type="EMBL" id="MBB4960479.1"/>
    </source>
</evidence>
<dbReference type="InterPro" id="IPR029058">
    <property type="entry name" value="AB_hydrolase_fold"/>
</dbReference>
<dbReference type="SUPFAM" id="SSF53474">
    <property type="entry name" value="alpha/beta-Hydrolases"/>
    <property type="match status" value="1"/>
</dbReference>
<feature type="domain" description="AB hydrolase-1" evidence="1">
    <location>
        <begin position="25"/>
        <end position="291"/>
    </location>
</feature>
<protein>
    <submittedName>
        <fullName evidence="2">Pimeloyl-ACP methyl ester carboxylesterase</fullName>
    </submittedName>
</protein>
<dbReference type="PANTHER" id="PTHR43194:SF2">
    <property type="entry name" value="PEROXISOMAL MEMBRANE PROTEIN LPX1"/>
    <property type="match status" value="1"/>
</dbReference>
<evidence type="ECO:0000313" key="3">
    <source>
        <dbReference type="Proteomes" id="UP000578819"/>
    </source>
</evidence>
<dbReference type="Pfam" id="PF12697">
    <property type="entry name" value="Abhydrolase_6"/>
    <property type="match status" value="1"/>
</dbReference>
<dbReference type="Proteomes" id="UP000578819">
    <property type="component" value="Unassembled WGS sequence"/>
</dbReference>
<name>A0A7W7ST85_9ACTN</name>
<accession>A0A7W7ST85</accession>
<dbReference type="EMBL" id="JACHJW010000001">
    <property type="protein sequence ID" value="MBB4960479.1"/>
    <property type="molecule type" value="Genomic_DNA"/>
</dbReference>
<sequence length="308" mass="32531">MHDLLVTAGPVPIAVRDFGGDGSPILLLHGAGANLESMQVLAQALRPACRVVTVDLRGHGRSGDGPWGWDAVLDDLDAVVNELRLGVPAVVGVSLGGMVATRWARRHPECPGAVSLDGNPPPSRPEHLAGMAPERAATELDRLHTLFAAMAGAMAGPLSDEQLAAARAGQRMMAERYGGPSGAAWVATFERNLVTRDGETSLRPGAVTTEELRVAMAALDLTPDYRATRSPLLLVLATENLPEQQAFHDLYETYRRGVAARLAGVRGENPYLRVVELAGASHAMVAERPEHLAELVTGFLATGTAAGR</sequence>
<dbReference type="AlphaFoldDB" id="A0A7W7ST85"/>
<dbReference type="InterPro" id="IPR050228">
    <property type="entry name" value="Carboxylesterase_BioH"/>
</dbReference>
<evidence type="ECO:0000259" key="1">
    <source>
        <dbReference type="Pfam" id="PF12697"/>
    </source>
</evidence>
<keyword evidence="3" id="KW-1185">Reference proteome</keyword>
<dbReference type="GO" id="GO:0003824">
    <property type="term" value="F:catalytic activity"/>
    <property type="evidence" value="ECO:0007669"/>
    <property type="project" value="UniProtKB-ARBA"/>
</dbReference>
<organism evidence="2 3">
    <name type="scientific">Micromonospora polyrhachis</name>
    <dbReference type="NCBI Taxonomy" id="1282883"/>
    <lineage>
        <taxon>Bacteria</taxon>
        <taxon>Bacillati</taxon>
        <taxon>Actinomycetota</taxon>
        <taxon>Actinomycetes</taxon>
        <taxon>Micromonosporales</taxon>
        <taxon>Micromonosporaceae</taxon>
        <taxon>Micromonospora</taxon>
    </lineage>
</organism>
<reference evidence="2 3" key="1">
    <citation type="submission" date="2020-08" db="EMBL/GenBank/DDBJ databases">
        <title>Sequencing the genomes of 1000 actinobacteria strains.</title>
        <authorList>
            <person name="Klenk H.-P."/>
        </authorList>
    </citation>
    <scope>NUCLEOTIDE SEQUENCE [LARGE SCALE GENOMIC DNA]</scope>
    <source>
        <strain evidence="2 3">DSM 45886</strain>
    </source>
</reference>
<proteinExistence type="predicted"/>